<protein>
    <submittedName>
        <fullName evidence="2">Uncharacterized protein</fullName>
    </submittedName>
</protein>
<keyword evidence="1" id="KW-0732">Signal</keyword>
<organism evidence="2">
    <name type="scientific">Ananas comosus var. bracteatus</name>
    <name type="common">red pineapple</name>
    <dbReference type="NCBI Taxonomy" id="296719"/>
    <lineage>
        <taxon>Eukaryota</taxon>
        <taxon>Viridiplantae</taxon>
        <taxon>Streptophyta</taxon>
        <taxon>Embryophyta</taxon>
        <taxon>Tracheophyta</taxon>
        <taxon>Spermatophyta</taxon>
        <taxon>Magnoliopsida</taxon>
        <taxon>Liliopsida</taxon>
        <taxon>Poales</taxon>
        <taxon>Bromeliaceae</taxon>
        <taxon>Bromelioideae</taxon>
        <taxon>Ananas</taxon>
    </lineage>
</organism>
<feature type="chain" id="PRO_5027802083" evidence="1">
    <location>
        <begin position="29"/>
        <end position="146"/>
    </location>
</feature>
<evidence type="ECO:0000256" key="1">
    <source>
        <dbReference type="SAM" id="SignalP"/>
    </source>
</evidence>
<dbReference type="AlphaFoldDB" id="A0A6V7NIM6"/>
<accession>A0A6V7NIM6</accession>
<dbReference type="EMBL" id="LR862139">
    <property type="protein sequence ID" value="CAD1818451.1"/>
    <property type="molecule type" value="Genomic_DNA"/>
</dbReference>
<gene>
    <name evidence="2" type="ORF">CB5_LOCUS1662</name>
</gene>
<sequence>MFSAQLGAGAILLLKCRIGTWYLYQSNAVPVPCQCVVVGRTGSGPYELCTDTEVGYCYWTGLVPDLPVGSPACAVPNGPVVVNILTLGMSLPHGIPFRRPIPHERAYVAMAISGVPACRERPSQACANEHNDKQAKDLSQVPSPHV</sequence>
<evidence type="ECO:0000313" key="2">
    <source>
        <dbReference type="EMBL" id="CAD1818451.1"/>
    </source>
</evidence>
<name>A0A6V7NIM6_ANACO</name>
<reference evidence="2" key="1">
    <citation type="submission" date="2020-07" db="EMBL/GenBank/DDBJ databases">
        <authorList>
            <person name="Lin J."/>
        </authorList>
    </citation>
    <scope>NUCLEOTIDE SEQUENCE</scope>
</reference>
<proteinExistence type="predicted"/>
<feature type="signal peptide" evidence="1">
    <location>
        <begin position="1"/>
        <end position="28"/>
    </location>
</feature>